<comment type="caution">
    <text evidence="1">The sequence shown here is derived from an EMBL/GenBank/DDBJ whole genome shotgun (WGS) entry which is preliminary data.</text>
</comment>
<dbReference type="InterPro" id="IPR038444">
    <property type="entry name" value="DUF465_sf"/>
</dbReference>
<evidence type="ECO:0000313" key="2">
    <source>
        <dbReference type="Proteomes" id="UP001520878"/>
    </source>
</evidence>
<proteinExistence type="predicted"/>
<name>A0ABS8GDS3_9ALTE</name>
<protein>
    <submittedName>
        <fullName evidence="1">DUF465 domain-containing protein</fullName>
    </submittedName>
</protein>
<dbReference type="Gene3D" id="6.10.280.50">
    <property type="match status" value="1"/>
</dbReference>
<evidence type="ECO:0000313" key="1">
    <source>
        <dbReference type="EMBL" id="MCC2618261.1"/>
    </source>
</evidence>
<dbReference type="RefSeq" id="WP_229163011.1">
    <property type="nucleotide sequence ID" value="NZ_JAJEWP010000009.1"/>
</dbReference>
<keyword evidence="2" id="KW-1185">Reference proteome</keyword>
<dbReference type="Proteomes" id="UP001520878">
    <property type="component" value="Unassembled WGS sequence"/>
</dbReference>
<dbReference type="EMBL" id="JAJEWP010000009">
    <property type="protein sequence ID" value="MCC2618261.1"/>
    <property type="molecule type" value="Genomic_DNA"/>
</dbReference>
<dbReference type="InterPro" id="IPR007420">
    <property type="entry name" value="DUF465"/>
</dbReference>
<organism evidence="1 2">
    <name type="scientific">Fluctibacter halophilus</name>
    <dbReference type="NCBI Taxonomy" id="226011"/>
    <lineage>
        <taxon>Bacteria</taxon>
        <taxon>Pseudomonadati</taxon>
        <taxon>Pseudomonadota</taxon>
        <taxon>Gammaproteobacteria</taxon>
        <taxon>Alteromonadales</taxon>
        <taxon>Alteromonadaceae</taxon>
        <taxon>Fluctibacter</taxon>
    </lineage>
</organism>
<sequence length="83" mass="9810">MPLEKHSFLKEFPDHHHTIRHLKMNDAHFAKLFDEYNALDHDIYNVESSGSVVADEELERKKLRRVELKDALLSQVKKEEALQ</sequence>
<accession>A0ABS8GDS3</accession>
<gene>
    <name evidence="1" type="ORF">LJ739_18535</name>
</gene>
<reference evidence="1 2" key="1">
    <citation type="submission" date="2021-10" db="EMBL/GenBank/DDBJ databases">
        <title>Draft genome of Aestuariibacter halophilus JC2043.</title>
        <authorList>
            <person name="Emsley S.A."/>
            <person name="Pfannmuller K.M."/>
            <person name="Ushijima B."/>
            <person name="Saw J.H."/>
            <person name="Videau P."/>
        </authorList>
    </citation>
    <scope>NUCLEOTIDE SEQUENCE [LARGE SCALE GENOMIC DNA]</scope>
    <source>
        <strain evidence="1 2">JC2043</strain>
    </source>
</reference>
<dbReference type="Pfam" id="PF04325">
    <property type="entry name" value="DUF465"/>
    <property type="match status" value="1"/>
</dbReference>